<dbReference type="EMBL" id="CP042425">
    <property type="protein sequence ID" value="QEL16934.1"/>
    <property type="molecule type" value="Genomic_DNA"/>
</dbReference>
<evidence type="ECO:0000313" key="1">
    <source>
        <dbReference type="EMBL" id="QEL16934.1"/>
    </source>
</evidence>
<dbReference type="AlphaFoldDB" id="A0A5C1AII0"/>
<organism evidence="1 2">
    <name type="scientific">Limnoglobus roseus</name>
    <dbReference type="NCBI Taxonomy" id="2598579"/>
    <lineage>
        <taxon>Bacteria</taxon>
        <taxon>Pseudomonadati</taxon>
        <taxon>Planctomycetota</taxon>
        <taxon>Planctomycetia</taxon>
        <taxon>Gemmatales</taxon>
        <taxon>Gemmataceae</taxon>
        <taxon>Limnoglobus</taxon>
    </lineage>
</organism>
<dbReference type="RefSeq" id="WP_149111600.1">
    <property type="nucleotide sequence ID" value="NZ_CP042425.1"/>
</dbReference>
<dbReference type="Proteomes" id="UP000324974">
    <property type="component" value="Chromosome"/>
</dbReference>
<sequence length="74" mass="7833">MSVSFLNGVDSPLSNRASQALADLGEFAGTYAISDAEWTEETVRHLETARARLAAALFPAPAEADTVLEEPVLA</sequence>
<dbReference type="KEGG" id="lrs:PX52LOC_03910"/>
<accession>A0A5C1AII0</accession>
<name>A0A5C1AII0_9BACT</name>
<gene>
    <name evidence="1" type="ORF">PX52LOC_03910</name>
</gene>
<protein>
    <submittedName>
        <fullName evidence="1">Uncharacterized protein</fullName>
    </submittedName>
</protein>
<reference evidence="2" key="1">
    <citation type="submission" date="2019-08" db="EMBL/GenBank/DDBJ databases">
        <title>Limnoglobus roseus gen. nov., sp. nov., a novel freshwater planctomycete with a giant genome from the family Gemmataceae.</title>
        <authorList>
            <person name="Kulichevskaya I.S."/>
            <person name="Naumoff D.G."/>
            <person name="Miroshnikov K."/>
            <person name="Ivanova A."/>
            <person name="Philippov D.A."/>
            <person name="Hakobyan A."/>
            <person name="Rijpstra I.C."/>
            <person name="Sinninghe Damste J.S."/>
            <person name="Liesack W."/>
            <person name="Dedysh S.N."/>
        </authorList>
    </citation>
    <scope>NUCLEOTIDE SEQUENCE [LARGE SCALE GENOMIC DNA]</scope>
    <source>
        <strain evidence="2">PX52</strain>
    </source>
</reference>
<evidence type="ECO:0000313" key="2">
    <source>
        <dbReference type="Proteomes" id="UP000324974"/>
    </source>
</evidence>
<keyword evidence="2" id="KW-1185">Reference proteome</keyword>
<proteinExistence type="predicted"/>